<feature type="compositionally biased region" description="Basic and acidic residues" evidence="3">
    <location>
        <begin position="163"/>
        <end position="176"/>
    </location>
</feature>
<protein>
    <recommendedName>
        <fullName evidence="4">SH2 domain-containing protein</fullName>
    </recommendedName>
</protein>
<dbReference type="Pfam" id="PF00017">
    <property type="entry name" value="SH2"/>
    <property type="match status" value="1"/>
</dbReference>
<feature type="region of interest" description="Disordered" evidence="3">
    <location>
        <begin position="18"/>
        <end position="62"/>
    </location>
</feature>
<comment type="caution">
    <text evidence="5">The sequence shown here is derived from an EMBL/GenBank/DDBJ whole genome shotgun (WGS) entry which is preliminary data.</text>
</comment>
<dbReference type="PRINTS" id="PR00401">
    <property type="entry name" value="SH2DOMAIN"/>
</dbReference>
<reference evidence="5" key="1">
    <citation type="journal article" date="2023" name="Mol. Biol. Evol.">
        <title>Third-Generation Sequencing Reveals the Adaptive Role of the Epigenome in Three Deep-Sea Polychaetes.</title>
        <authorList>
            <person name="Perez M."/>
            <person name="Aroh O."/>
            <person name="Sun Y."/>
            <person name="Lan Y."/>
            <person name="Juniper S.K."/>
            <person name="Young C.R."/>
            <person name="Angers B."/>
            <person name="Qian P.Y."/>
        </authorList>
    </citation>
    <scope>NUCLEOTIDE SEQUENCE</scope>
    <source>
        <strain evidence="5">P08H-3</strain>
    </source>
</reference>
<evidence type="ECO:0000256" key="2">
    <source>
        <dbReference type="PROSITE-ProRule" id="PRU00191"/>
    </source>
</evidence>
<evidence type="ECO:0000256" key="1">
    <source>
        <dbReference type="ARBA" id="ARBA00022999"/>
    </source>
</evidence>
<dbReference type="GO" id="GO:0001784">
    <property type="term" value="F:phosphotyrosine residue binding"/>
    <property type="evidence" value="ECO:0007669"/>
    <property type="project" value="TreeGrafter"/>
</dbReference>
<dbReference type="PROSITE" id="PS50001">
    <property type="entry name" value="SH2"/>
    <property type="match status" value="1"/>
</dbReference>
<dbReference type="PANTHER" id="PTHR15127">
    <property type="entry name" value="HEAVYWEIGHT, ISOFORM A"/>
    <property type="match status" value="1"/>
</dbReference>
<dbReference type="AlphaFoldDB" id="A0AAD9NE43"/>
<evidence type="ECO:0000256" key="3">
    <source>
        <dbReference type="SAM" id="MobiDB-lite"/>
    </source>
</evidence>
<keyword evidence="1 2" id="KW-0727">SH2 domain</keyword>
<evidence type="ECO:0000313" key="6">
    <source>
        <dbReference type="Proteomes" id="UP001208570"/>
    </source>
</evidence>
<evidence type="ECO:0000313" key="5">
    <source>
        <dbReference type="EMBL" id="KAK2163854.1"/>
    </source>
</evidence>
<dbReference type="SMART" id="SM00252">
    <property type="entry name" value="SH2"/>
    <property type="match status" value="1"/>
</dbReference>
<gene>
    <name evidence="5" type="ORF">LSH36_73g02018</name>
</gene>
<feature type="compositionally biased region" description="Basic and acidic residues" evidence="3">
    <location>
        <begin position="213"/>
        <end position="269"/>
    </location>
</feature>
<keyword evidence="6" id="KW-1185">Reference proteome</keyword>
<feature type="compositionally biased region" description="Polar residues" evidence="3">
    <location>
        <begin position="97"/>
        <end position="113"/>
    </location>
</feature>
<sequence length="487" mass="54452">MADRHGRMYGHEYAELKIREGDVPRSPHRGDSCMEGADGYTPSGLQYSTESKDQRPPEEYDAPWEWSMNQNILHHMETANGNQSRTPLMTPKRTISAPASSQSQGATESNGQENSDKLSMDGERGGATEVKKLEEEDEDDEGYTHLDLEQTGVKAPAASGPDVRPKDRTGNYEKPWDLTTTRNELEEKLKAVSMLEKSKSGAASASGGPSPPHEADTRPSEGYDKPWDWKPHKKDDRPPEGYEKPWDWRPHQKDDRPPEEYEEPWDQKAKDIEIDLIHAKSAKDAAAAAAAAGKESVPSANGILGPALGRKSDDTRPVDEYDDPWDQKMKKMGVTRTGSDSSSKSSQSPVLPSHVRSQSPKKGKSESWQGLLVGERINPELPLDEQGWYHGSISRHDAEGLLRVHKEGSYLVRLSESNKLDYSLSLKSARGFMHMKITSRDGRYILGQFSQPFDSIPLMIHHYSMSKLPIKGQEHMSLMHPIIHELL</sequence>
<dbReference type="InterPro" id="IPR000980">
    <property type="entry name" value="SH2"/>
</dbReference>
<dbReference type="InterPro" id="IPR051846">
    <property type="entry name" value="SH2_domain_adapters"/>
</dbReference>
<feature type="region of interest" description="Disordered" evidence="3">
    <location>
        <begin position="74"/>
        <end position="269"/>
    </location>
</feature>
<feature type="compositionally biased region" description="Basic and acidic residues" evidence="3">
    <location>
        <begin position="114"/>
        <end position="134"/>
    </location>
</feature>
<dbReference type="Proteomes" id="UP001208570">
    <property type="component" value="Unassembled WGS sequence"/>
</dbReference>
<dbReference type="PANTHER" id="PTHR15127:SF32">
    <property type="entry name" value="HEAVYWEIGHT, ISOFORM A"/>
    <property type="match status" value="1"/>
</dbReference>
<feature type="compositionally biased region" description="Basic and acidic residues" evidence="3">
    <location>
        <begin position="310"/>
        <end position="329"/>
    </location>
</feature>
<evidence type="ECO:0000259" key="4">
    <source>
        <dbReference type="PROSITE" id="PS50001"/>
    </source>
</evidence>
<name>A0AAD9NE43_9ANNE</name>
<feature type="domain" description="SH2" evidence="4">
    <location>
        <begin position="388"/>
        <end position="482"/>
    </location>
</feature>
<proteinExistence type="predicted"/>
<dbReference type="Gene3D" id="3.30.505.10">
    <property type="entry name" value="SH2 domain"/>
    <property type="match status" value="1"/>
</dbReference>
<dbReference type="SUPFAM" id="SSF55550">
    <property type="entry name" value="SH2 domain"/>
    <property type="match status" value="1"/>
</dbReference>
<feature type="region of interest" description="Disordered" evidence="3">
    <location>
        <begin position="281"/>
        <end position="367"/>
    </location>
</feature>
<feature type="compositionally biased region" description="Basic and acidic residues" evidence="3">
    <location>
        <begin position="18"/>
        <end position="32"/>
    </location>
</feature>
<dbReference type="EMBL" id="JAODUP010000073">
    <property type="protein sequence ID" value="KAK2163854.1"/>
    <property type="molecule type" value="Genomic_DNA"/>
</dbReference>
<dbReference type="CDD" id="cd09945">
    <property type="entry name" value="SH2_SHB_SHD_SHE_SHF_like"/>
    <property type="match status" value="1"/>
</dbReference>
<accession>A0AAD9NE43</accession>
<feature type="compositionally biased region" description="Low complexity" evidence="3">
    <location>
        <begin position="284"/>
        <end position="300"/>
    </location>
</feature>
<organism evidence="5 6">
    <name type="scientific">Paralvinella palmiformis</name>
    <dbReference type="NCBI Taxonomy" id="53620"/>
    <lineage>
        <taxon>Eukaryota</taxon>
        <taxon>Metazoa</taxon>
        <taxon>Spiralia</taxon>
        <taxon>Lophotrochozoa</taxon>
        <taxon>Annelida</taxon>
        <taxon>Polychaeta</taxon>
        <taxon>Sedentaria</taxon>
        <taxon>Canalipalpata</taxon>
        <taxon>Terebellida</taxon>
        <taxon>Terebelliformia</taxon>
        <taxon>Alvinellidae</taxon>
        <taxon>Paralvinella</taxon>
    </lineage>
</organism>
<dbReference type="InterPro" id="IPR036860">
    <property type="entry name" value="SH2_dom_sf"/>
</dbReference>
<feature type="compositionally biased region" description="Low complexity" evidence="3">
    <location>
        <begin position="339"/>
        <end position="348"/>
    </location>
</feature>